<dbReference type="PANTHER" id="PTHR46346:SF1">
    <property type="entry name" value="PHOSPHATIDYLINOSITOL N-ACETYLGLUCOSAMINYLTRANSFERASE SUBUNIT P"/>
    <property type="match status" value="1"/>
</dbReference>
<dbReference type="eggNOG" id="KOG2257">
    <property type="taxonomic scope" value="Eukaryota"/>
</dbReference>
<proteinExistence type="predicted"/>
<dbReference type="GO" id="GO:0006506">
    <property type="term" value="P:GPI anchor biosynthetic process"/>
    <property type="evidence" value="ECO:0007669"/>
    <property type="project" value="TreeGrafter"/>
</dbReference>
<dbReference type="VEuPathDB" id="FungiDB:MELLADRAFT_110881"/>
<dbReference type="STRING" id="747676.F4S1B3"/>
<dbReference type="Proteomes" id="UP000001072">
    <property type="component" value="Unassembled WGS sequence"/>
</dbReference>
<evidence type="ECO:0000256" key="3">
    <source>
        <dbReference type="ARBA" id="ARBA00022989"/>
    </source>
</evidence>
<evidence type="ECO:0000256" key="2">
    <source>
        <dbReference type="ARBA" id="ARBA00022692"/>
    </source>
</evidence>
<dbReference type="EMBL" id="GL883137">
    <property type="protein sequence ID" value="EGG01532.1"/>
    <property type="molecule type" value="Genomic_DNA"/>
</dbReference>
<evidence type="ECO:0000256" key="5">
    <source>
        <dbReference type="SAM" id="Phobius"/>
    </source>
</evidence>
<keyword evidence="8" id="KW-1185">Reference proteome</keyword>
<dbReference type="Pfam" id="PF08510">
    <property type="entry name" value="PIG-P"/>
    <property type="match status" value="1"/>
</dbReference>
<evidence type="ECO:0000313" key="7">
    <source>
        <dbReference type="EMBL" id="EGG01532.1"/>
    </source>
</evidence>
<accession>F4S1B3</accession>
<feature type="domain" description="PIG-P" evidence="6">
    <location>
        <begin position="24"/>
        <end position="148"/>
    </location>
</feature>
<dbReference type="PANTHER" id="PTHR46346">
    <property type="entry name" value="PHOSPHATIDYLINOSITOL N-ACETYLGLUCOSAMINYLTRANSFERASE SUBUNIT P"/>
    <property type="match status" value="1"/>
</dbReference>
<evidence type="ECO:0000256" key="4">
    <source>
        <dbReference type="ARBA" id="ARBA00023136"/>
    </source>
</evidence>
<dbReference type="InParanoid" id="F4S1B3"/>
<dbReference type="HOGENOM" id="CLU_118214_0_0_1"/>
<feature type="transmembrane region" description="Helical" evidence="5">
    <location>
        <begin position="25"/>
        <end position="43"/>
    </location>
</feature>
<dbReference type="RefSeq" id="XP_007415123.1">
    <property type="nucleotide sequence ID" value="XM_007415061.1"/>
</dbReference>
<keyword evidence="3 5" id="KW-1133">Transmembrane helix</keyword>
<evidence type="ECO:0000313" key="8">
    <source>
        <dbReference type="Proteomes" id="UP000001072"/>
    </source>
</evidence>
<dbReference type="KEGG" id="mlr:MELLADRAFT_110881"/>
<dbReference type="GO" id="GO:0016020">
    <property type="term" value="C:membrane"/>
    <property type="evidence" value="ECO:0007669"/>
    <property type="project" value="UniProtKB-SubCell"/>
</dbReference>
<evidence type="ECO:0000256" key="1">
    <source>
        <dbReference type="ARBA" id="ARBA00004141"/>
    </source>
</evidence>
<dbReference type="InterPro" id="IPR013717">
    <property type="entry name" value="PIG-P"/>
</dbReference>
<keyword evidence="4 5" id="KW-0472">Membrane</keyword>
<dbReference type="AlphaFoldDB" id="F4S1B3"/>
<keyword evidence="2 5" id="KW-0812">Transmembrane</keyword>
<gene>
    <name evidence="7" type="ORF">MELLADRAFT_110881</name>
</gene>
<dbReference type="GeneID" id="18924221"/>
<sequence>MSLSAQSHVPPSPSSANNALVKSSFATYVLSLLAYLLYLLWSILPTEFIENHLHIHWYPSQEWATLIPAWLTVTSWIIFLTYLGRNIMVTPPVDGPEGLRSLTDDSAIVLDHFKIPSVPLHLPHDQNYDPPVPILREVPCQVVNEFYFRKLAH</sequence>
<dbReference type="InterPro" id="IPR052263">
    <property type="entry name" value="GPI_Anchor_Biosynth"/>
</dbReference>
<reference evidence="8" key="1">
    <citation type="journal article" date="2011" name="Proc. Natl. Acad. Sci. U.S.A.">
        <title>Obligate biotrophy features unraveled by the genomic analysis of rust fungi.</title>
        <authorList>
            <person name="Duplessis S."/>
            <person name="Cuomo C.A."/>
            <person name="Lin Y.-C."/>
            <person name="Aerts A."/>
            <person name="Tisserant E."/>
            <person name="Veneault-Fourrey C."/>
            <person name="Joly D.L."/>
            <person name="Hacquard S."/>
            <person name="Amselem J."/>
            <person name="Cantarel B.L."/>
            <person name="Chiu R."/>
            <person name="Coutinho P.M."/>
            <person name="Feau N."/>
            <person name="Field M."/>
            <person name="Frey P."/>
            <person name="Gelhaye E."/>
            <person name="Goldberg J."/>
            <person name="Grabherr M.G."/>
            <person name="Kodira C.D."/>
            <person name="Kohler A."/>
            <person name="Kuees U."/>
            <person name="Lindquist E.A."/>
            <person name="Lucas S.M."/>
            <person name="Mago R."/>
            <person name="Mauceli E."/>
            <person name="Morin E."/>
            <person name="Murat C."/>
            <person name="Pangilinan J.L."/>
            <person name="Park R."/>
            <person name="Pearson M."/>
            <person name="Quesneville H."/>
            <person name="Rouhier N."/>
            <person name="Sakthikumar S."/>
            <person name="Salamov A.A."/>
            <person name="Schmutz J."/>
            <person name="Selles B."/>
            <person name="Shapiro H."/>
            <person name="Tanguay P."/>
            <person name="Tuskan G.A."/>
            <person name="Henrissat B."/>
            <person name="Van de Peer Y."/>
            <person name="Rouze P."/>
            <person name="Ellis J.G."/>
            <person name="Dodds P.N."/>
            <person name="Schein J.E."/>
            <person name="Zhong S."/>
            <person name="Hamelin R.C."/>
            <person name="Grigoriev I.V."/>
            <person name="Szabo L.J."/>
            <person name="Martin F."/>
        </authorList>
    </citation>
    <scope>NUCLEOTIDE SEQUENCE [LARGE SCALE GENOMIC DNA]</scope>
    <source>
        <strain evidence="8">98AG31 / pathotype 3-4-7</strain>
    </source>
</reference>
<dbReference type="OrthoDB" id="690928at2759"/>
<evidence type="ECO:0000259" key="6">
    <source>
        <dbReference type="Pfam" id="PF08510"/>
    </source>
</evidence>
<feature type="transmembrane region" description="Helical" evidence="5">
    <location>
        <begin position="63"/>
        <end position="83"/>
    </location>
</feature>
<name>F4S1B3_MELLP</name>
<organism evidence="8">
    <name type="scientific">Melampsora larici-populina (strain 98AG31 / pathotype 3-4-7)</name>
    <name type="common">Poplar leaf rust fungus</name>
    <dbReference type="NCBI Taxonomy" id="747676"/>
    <lineage>
        <taxon>Eukaryota</taxon>
        <taxon>Fungi</taxon>
        <taxon>Dikarya</taxon>
        <taxon>Basidiomycota</taxon>
        <taxon>Pucciniomycotina</taxon>
        <taxon>Pucciniomycetes</taxon>
        <taxon>Pucciniales</taxon>
        <taxon>Melampsoraceae</taxon>
        <taxon>Melampsora</taxon>
    </lineage>
</organism>
<comment type="subcellular location">
    <subcellularLocation>
        <location evidence="1">Membrane</location>
        <topology evidence="1">Multi-pass membrane protein</topology>
    </subcellularLocation>
</comment>
<dbReference type="GO" id="GO:0005783">
    <property type="term" value="C:endoplasmic reticulum"/>
    <property type="evidence" value="ECO:0007669"/>
    <property type="project" value="TreeGrafter"/>
</dbReference>
<protein>
    <recommendedName>
        <fullName evidence="6">PIG-P domain-containing protein</fullName>
    </recommendedName>
</protein>